<dbReference type="PANTHER" id="PTHR12011:SF326">
    <property type="entry name" value="ADHESION G-PROTEIN COUPLED RECEPTOR G5"/>
    <property type="match status" value="1"/>
</dbReference>
<reference evidence="9" key="3">
    <citation type="submission" date="2025-09" db="UniProtKB">
        <authorList>
            <consortium name="Ensembl"/>
        </authorList>
    </citation>
    <scope>IDENTIFICATION</scope>
</reference>
<feature type="domain" description="GAIN-B" evidence="7">
    <location>
        <begin position="1"/>
        <end position="93"/>
    </location>
</feature>
<feature type="transmembrane region" description="Helical" evidence="6">
    <location>
        <begin position="233"/>
        <end position="258"/>
    </location>
</feature>
<name>A0AAY4CA82_9TELE</name>
<protein>
    <submittedName>
        <fullName evidence="9">Uncharacterized protein</fullName>
    </submittedName>
</protein>
<dbReference type="Pfam" id="PF01825">
    <property type="entry name" value="GPS"/>
    <property type="match status" value="1"/>
</dbReference>
<evidence type="ECO:0000256" key="3">
    <source>
        <dbReference type="ARBA" id="ARBA00022989"/>
    </source>
</evidence>
<dbReference type="Gene3D" id="2.60.220.50">
    <property type="match status" value="1"/>
</dbReference>
<proteinExistence type="predicted"/>
<sequence length="325" mass="36819">MTLNSYIVSASVTNASISDLQQPVIITLHHLIPAKVCMHYTCQLNLFDNNVYTGVDWDSQGCLTQSTSDNQTTCHCDHLTHFGVLLVSVPEKDEQILTIISNLGCGLSSIFLGITLSFLRKLRKDYPSKILMNLSFALFGLNMIFLVNSWLASFDNYGLCITVAVVQHFFLLSTFTWMGLEALHMYFALVKVFNIYVHSYILKFCAVGWGELLESLKAFISVLLSCWVQNDKAFYATVVSFIALILLFNLIMFGMVLVQIRTMQSNKPARWSNSFTRDLRVVVSLTFLLGLTWLLAFFSWGPVKTPFMYMFAVLNSLQGNYIYSI</sequence>
<feature type="domain" description="G-protein coupled receptors family 2 profile 2" evidence="8">
    <location>
        <begin position="94"/>
        <end position="325"/>
    </location>
</feature>
<dbReference type="InterPro" id="IPR046338">
    <property type="entry name" value="GAIN_dom_sf"/>
</dbReference>
<organism evidence="9 10">
    <name type="scientific">Denticeps clupeoides</name>
    <name type="common">denticle herring</name>
    <dbReference type="NCBI Taxonomy" id="299321"/>
    <lineage>
        <taxon>Eukaryota</taxon>
        <taxon>Metazoa</taxon>
        <taxon>Chordata</taxon>
        <taxon>Craniata</taxon>
        <taxon>Vertebrata</taxon>
        <taxon>Euteleostomi</taxon>
        <taxon>Actinopterygii</taxon>
        <taxon>Neopterygii</taxon>
        <taxon>Teleostei</taxon>
        <taxon>Clupei</taxon>
        <taxon>Clupeiformes</taxon>
        <taxon>Denticipitoidei</taxon>
        <taxon>Denticipitidae</taxon>
        <taxon>Denticeps</taxon>
    </lineage>
</organism>
<evidence type="ECO:0000256" key="2">
    <source>
        <dbReference type="ARBA" id="ARBA00022692"/>
    </source>
</evidence>
<feature type="transmembrane region" description="Helical" evidence="6">
    <location>
        <begin position="131"/>
        <end position="150"/>
    </location>
</feature>
<feature type="transmembrane region" description="Helical" evidence="6">
    <location>
        <begin position="156"/>
        <end position="180"/>
    </location>
</feature>
<reference evidence="9" key="2">
    <citation type="submission" date="2025-08" db="UniProtKB">
        <authorList>
            <consortium name="Ensembl"/>
        </authorList>
    </citation>
    <scope>IDENTIFICATION</scope>
</reference>
<keyword evidence="10" id="KW-1185">Reference proteome</keyword>
<evidence type="ECO:0000259" key="7">
    <source>
        <dbReference type="PROSITE" id="PS50221"/>
    </source>
</evidence>
<dbReference type="GeneTree" id="ENSGT00940000155621"/>
<accession>A0AAY4CA82</accession>
<dbReference type="AlphaFoldDB" id="A0AAY4CA82"/>
<dbReference type="PROSITE" id="PS50221">
    <property type="entry name" value="GAIN_B"/>
    <property type="match status" value="1"/>
</dbReference>
<keyword evidence="2 6" id="KW-0812">Transmembrane</keyword>
<comment type="subcellular location">
    <subcellularLocation>
        <location evidence="1">Membrane</location>
        <topology evidence="1">Multi-pass membrane protein</topology>
    </subcellularLocation>
</comment>
<dbReference type="InterPro" id="IPR000203">
    <property type="entry name" value="GPS"/>
</dbReference>
<evidence type="ECO:0000313" key="9">
    <source>
        <dbReference type="Ensembl" id="ENSDCDP00010029496.1"/>
    </source>
</evidence>
<evidence type="ECO:0000256" key="1">
    <source>
        <dbReference type="ARBA" id="ARBA00004141"/>
    </source>
</evidence>
<evidence type="ECO:0000256" key="4">
    <source>
        <dbReference type="ARBA" id="ARBA00023136"/>
    </source>
</evidence>
<dbReference type="InterPro" id="IPR017981">
    <property type="entry name" value="GPCR_2-like_7TM"/>
</dbReference>
<dbReference type="PRINTS" id="PR00249">
    <property type="entry name" value="GPCRSECRETIN"/>
</dbReference>
<evidence type="ECO:0000256" key="5">
    <source>
        <dbReference type="ARBA" id="ARBA00023157"/>
    </source>
</evidence>
<evidence type="ECO:0000256" key="6">
    <source>
        <dbReference type="SAM" id="Phobius"/>
    </source>
</evidence>
<dbReference type="Gene3D" id="1.20.1070.10">
    <property type="entry name" value="Rhodopsin 7-helix transmembrane proteins"/>
    <property type="match status" value="1"/>
</dbReference>
<dbReference type="PROSITE" id="PS50261">
    <property type="entry name" value="G_PROTEIN_RECEP_F2_4"/>
    <property type="match status" value="1"/>
</dbReference>
<dbReference type="Proteomes" id="UP000694580">
    <property type="component" value="Chromosome 18"/>
</dbReference>
<keyword evidence="5" id="KW-1015">Disulfide bond</keyword>
<dbReference type="Pfam" id="PF00002">
    <property type="entry name" value="7tm_2"/>
    <property type="match status" value="1"/>
</dbReference>
<dbReference type="InterPro" id="IPR000832">
    <property type="entry name" value="GPCR_2_secretin-like"/>
</dbReference>
<feature type="transmembrane region" description="Helical" evidence="6">
    <location>
        <begin position="96"/>
        <end position="119"/>
    </location>
</feature>
<dbReference type="InterPro" id="IPR057244">
    <property type="entry name" value="GAIN_B"/>
</dbReference>
<dbReference type="GO" id="GO:0004930">
    <property type="term" value="F:G protein-coupled receptor activity"/>
    <property type="evidence" value="ECO:0007669"/>
    <property type="project" value="InterPro"/>
</dbReference>
<evidence type="ECO:0000259" key="8">
    <source>
        <dbReference type="PROSITE" id="PS50261"/>
    </source>
</evidence>
<dbReference type="PANTHER" id="PTHR12011">
    <property type="entry name" value="ADHESION G-PROTEIN COUPLED RECEPTOR"/>
    <property type="match status" value="1"/>
</dbReference>
<keyword evidence="4 6" id="KW-0472">Membrane</keyword>
<dbReference type="GO" id="GO:0007189">
    <property type="term" value="P:adenylate cyclase-activating G protein-coupled receptor signaling pathway"/>
    <property type="evidence" value="ECO:0007669"/>
    <property type="project" value="TreeGrafter"/>
</dbReference>
<feature type="transmembrane region" description="Helical" evidence="6">
    <location>
        <begin position="279"/>
        <end position="300"/>
    </location>
</feature>
<dbReference type="SMART" id="SM00303">
    <property type="entry name" value="GPS"/>
    <property type="match status" value="1"/>
</dbReference>
<reference evidence="9 10" key="1">
    <citation type="submission" date="2020-06" db="EMBL/GenBank/DDBJ databases">
        <authorList>
            <consortium name="Wellcome Sanger Institute Data Sharing"/>
        </authorList>
    </citation>
    <scope>NUCLEOTIDE SEQUENCE [LARGE SCALE GENOMIC DNA]</scope>
</reference>
<dbReference type="GO" id="GO:0007166">
    <property type="term" value="P:cell surface receptor signaling pathway"/>
    <property type="evidence" value="ECO:0007669"/>
    <property type="project" value="InterPro"/>
</dbReference>
<feature type="transmembrane region" description="Helical" evidence="6">
    <location>
        <begin position="192"/>
        <end position="213"/>
    </location>
</feature>
<evidence type="ECO:0000313" key="10">
    <source>
        <dbReference type="Proteomes" id="UP000694580"/>
    </source>
</evidence>
<keyword evidence="3 6" id="KW-1133">Transmembrane helix</keyword>
<dbReference type="GO" id="GO:0005886">
    <property type="term" value="C:plasma membrane"/>
    <property type="evidence" value="ECO:0007669"/>
    <property type="project" value="TreeGrafter"/>
</dbReference>
<dbReference type="Ensembl" id="ENSDCDT00010036490.1">
    <property type="protein sequence ID" value="ENSDCDP00010029496.1"/>
    <property type="gene ID" value="ENSDCDG00010018724.1"/>
</dbReference>